<evidence type="ECO:0000313" key="2">
    <source>
        <dbReference type="Proteomes" id="UP001239445"/>
    </source>
</evidence>
<accession>A0AAJ0BHB7</accession>
<comment type="caution">
    <text evidence="1">The sequence shown here is derived from an EMBL/GenBank/DDBJ whole genome shotgun (WGS) entry which is preliminary data.</text>
</comment>
<evidence type="ECO:0000313" key="1">
    <source>
        <dbReference type="EMBL" id="KAK1757967.1"/>
    </source>
</evidence>
<organism evidence="1 2">
    <name type="scientific">Echria macrotheca</name>
    <dbReference type="NCBI Taxonomy" id="438768"/>
    <lineage>
        <taxon>Eukaryota</taxon>
        <taxon>Fungi</taxon>
        <taxon>Dikarya</taxon>
        <taxon>Ascomycota</taxon>
        <taxon>Pezizomycotina</taxon>
        <taxon>Sordariomycetes</taxon>
        <taxon>Sordariomycetidae</taxon>
        <taxon>Sordariales</taxon>
        <taxon>Schizotheciaceae</taxon>
        <taxon>Echria</taxon>
    </lineage>
</organism>
<name>A0AAJ0BHB7_9PEZI</name>
<dbReference type="Proteomes" id="UP001239445">
    <property type="component" value="Unassembled WGS sequence"/>
</dbReference>
<dbReference type="EMBL" id="MU839829">
    <property type="protein sequence ID" value="KAK1757967.1"/>
    <property type="molecule type" value="Genomic_DNA"/>
</dbReference>
<reference evidence="1" key="1">
    <citation type="submission" date="2023-06" db="EMBL/GenBank/DDBJ databases">
        <title>Genome-scale phylogeny and comparative genomics of the fungal order Sordariales.</title>
        <authorList>
            <consortium name="Lawrence Berkeley National Laboratory"/>
            <person name="Hensen N."/>
            <person name="Bonometti L."/>
            <person name="Westerberg I."/>
            <person name="Brannstrom I.O."/>
            <person name="Guillou S."/>
            <person name="Cros-Aarteil S."/>
            <person name="Calhoun S."/>
            <person name="Haridas S."/>
            <person name="Kuo A."/>
            <person name="Mondo S."/>
            <person name="Pangilinan J."/>
            <person name="Riley R."/>
            <person name="Labutti K."/>
            <person name="Andreopoulos B."/>
            <person name="Lipzen A."/>
            <person name="Chen C."/>
            <person name="Yanf M."/>
            <person name="Daum C."/>
            <person name="Ng V."/>
            <person name="Clum A."/>
            <person name="Steindorff A."/>
            <person name="Ohm R."/>
            <person name="Martin F."/>
            <person name="Silar P."/>
            <person name="Natvig D."/>
            <person name="Lalanne C."/>
            <person name="Gautier V."/>
            <person name="Ament-Velasquez S.L."/>
            <person name="Kruys A."/>
            <person name="Hutchinson M.I."/>
            <person name="Powell A.J."/>
            <person name="Barry K."/>
            <person name="Miller A.N."/>
            <person name="Grigoriev I.V."/>
            <person name="Debuchy R."/>
            <person name="Gladieux P."/>
            <person name="Thoren M.H."/>
            <person name="Johannesson H."/>
        </authorList>
    </citation>
    <scope>NUCLEOTIDE SEQUENCE</scope>
    <source>
        <strain evidence="1">PSN4</strain>
    </source>
</reference>
<gene>
    <name evidence="1" type="ORF">QBC47DRAFT_398867</name>
</gene>
<keyword evidence="2" id="KW-1185">Reference proteome</keyword>
<protein>
    <submittedName>
        <fullName evidence="1">Uncharacterized protein</fullName>
    </submittedName>
</protein>
<proteinExistence type="predicted"/>
<sequence length="217" mass="24844">MCIRLHLHRMACDARPLVRLARSTPSDTDLSAIRVVDPYSQPRPCMHRILRDTRVCPWNGCCTLSTVDLPCRCAEKEAWGREGPAEDLTQCEHFREYHEYEQYRGNDPSSPAEEWIASKAKYLDDWVRDDDKDVHPSFYCESRDFARQRNKFVELAAGLEGMIGAEEEYDRDEVESRVVPGQNRGLEQTWQKVADGQRAMAAVASKRAEAFLGFSGL</sequence>
<dbReference type="AlphaFoldDB" id="A0AAJ0BHB7"/>